<dbReference type="EMBL" id="AGJL01000069">
    <property type="protein sequence ID" value="EHP83855.1"/>
    <property type="molecule type" value="Genomic_DNA"/>
</dbReference>
<proteinExistence type="predicted"/>
<reference evidence="1 2" key="1">
    <citation type="submission" date="2011-09" db="EMBL/GenBank/DDBJ databases">
        <title>The draft genome of Methanotorris formicicus Mc-S-70.</title>
        <authorList>
            <consortium name="US DOE Joint Genome Institute (JGI-PGF)"/>
            <person name="Lucas S."/>
            <person name="Han J."/>
            <person name="Lapidus A."/>
            <person name="Cheng J.-F."/>
            <person name="Goodwin L."/>
            <person name="Pitluck S."/>
            <person name="Peters L."/>
            <person name="Land M.L."/>
            <person name="Hauser L."/>
            <person name="Sieprawska-Lupa M."/>
            <person name="Takai K."/>
            <person name="Miyazaki J."/>
            <person name="Whitman W."/>
            <person name="Woyke T.J."/>
        </authorList>
    </citation>
    <scope>NUCLEOTIDE SEQUENCE [LARGE SCALE GENOMIC DNA]</scope>
    <source>
        <strain evidence="1 2">Mc-S-70</strain>
    </source>
</reference>
<dbReference type="Proteomes" id="UP000003706">
    <property type="component" value="Unassembled WGS sequence"/>
</dbReference>
<evidence type="ECO:0000313" key="2">
    <source>
        <dbReference type="Proteomes" id="UP000003706"/>
    </source>
</evidence>
<evidence type="ECO:0000313" key="1">
    <source>
        <dbReference type="EMBL" id="EHP83855.1"/>
    </source>
</evidence>
<gene>
    <name evidence="1" type="ORF">MetfoDRAFT_1845</name>
</gene>
<sequence length="1098" mass="129639">MVPTIDELINSDNFKDRIKAITLLFKIEDRNEIKKRIGCVLKLLYDKNLLVRINMIKSLKKLILKYPDEFEPLIPRIYALLYTKNKSVISNVEALIDAIPPQLIQKIVIDATNKLYSANGFDRSIGLLDLSVIAVTSPEYIKNSLPELIAVSINDKYELLQIFALAIFEEFRDDEMELIFHKLNALYPYYLIKHDDWSLDSEDYDILIHALVKRYFSRTTKDELKKILDLLNNEDILIKLLSIAILKKNAKTLWRILSDEGIKELIENLMKNLDDKHWTIKIVSLLSLAKILTSCNRNSQDWCNFINECFLRIVEKSDELLKMNFITKAYTLETLLTIYKKCDPKETKTKIEELIMSIEVGKIIKEHFISYFKGIPLITKIKREKTVEYLNPCVHPYVDEPFIKELRENVSNYRNIFREIELGLNSDDWIDRWVGAKLLGNALYALPSFVGMHSQLLKTLLTDSIWMTRSTTVWALRMINLVDGLNFTKDDYLDILEYVDDDWYWEVRWEYLMLFFEILNKNPEIFENDELKNTLLSTATTKYLTDNNHVIRKMSKYLLQKLSVDEYILEYFNKDHSKRLEILQKMIKSPILRKSAFIRIKTRLKVGIKDNNDIEIRRLLILVNGKYYKETAYILYELVLLYDKYDIARKMVDTIRLMHPEIIEYRMEYLLRMLNELIVVRRKIALRELKAYVDVGIPITEKILNKLKEMIIYDVVDDAIISLTIYILEKVGDNEAKQLVKEKREFIEMGHNYTLKLEEILDDSSTPWHNIYGLIEHMSEDKLLNLDSNITTKLLFLLKEDIGMILKVRIIDLINKIIKTDNENINKIIEENYEMVFDMAFELMNYNYHTISVRSEKFMRTLIIKYPLLFRRWIFKKLSMLDNNKKYIEFVKQLLNDPSPDIKLEGLYVVECLINRELSDTARSFIYEMLDLLDYERWGIKKKSLDLLSDLEFGGEEITEDIVCKIIKVLKYTDEDFKMYLLRLLDQLPPSKKYWREVLDILNEFKDSNDPYTAEIAKSIIKKYSGEAVGDIVYEIIKVSKYADDDFKIYLLKLLDQLPPSKKYCKEVLDVLNELKDSSNPHIAEIAKNIIKKYGPPT</sequence>
<dbReference type="InterPro" id="IPR011989">
    <property type="entry name" value="ARM-like"/>
</dbReference>
<name>H1L1C1_9EURY</name>
<dbReference type="STRING" id="647171.MetfoDRAFT_1845"/>
<dbReference type="SUPFAM" id="SSF48371">
    <property type="entry name" value="ARM repeat"/>
    <property type="match status" value="2"/>
</dbReference>
<keyword evidence="2" id="KW-1185">Reference proteome</keyword>
<accession>H1L1C1</accession>
<dbReference type="RefSeq" id="WP_007045266.1">
    <property type="nucleotide sequence ID" value="NZ_AGJL01000069.1"/>
</dbReference>
<dbReference type="AlphaFoldDB" id="H1L1C1"/>
<comment type="caution">
    <text evidence="1">The sequence shown here is derived from an EMBL/GenBank/DDBJ whole genome shotgun (WGS) entry which is preliminary data.</text>
</comment>
<protein>
    <submittedName>
        <fullName evidence="1">HEAT domain containing protein</fullName>
    </submittedName>
</protein>
<organism evidence="1 2">
    <name type="scientific">Methanotorris formicicus Mc-S-70</name>
    <dbReference type="NCBI Taxonomy" id="647171"/>
    <lineage>
        <taxon>Archaea</taxon>
        <taxon>Methanobacteriati</taxon>
        <taxon>Methanobacteriota</taxon>
        <taxon>Methanomada group</taxon>
        <taxon>Methanococci</taxon>
        <taxon>Methanococcales</taxon>
        <taxon>Methanocaldococcaceae</taxon>
        <taxon>Methanotorris</taxon>
    </lineage>
</organism>
<dbReference type="Gene3D" id="1.25.10.10">
    <property type="entry name" value="Leucine-rich Repeat Variant"/>
    <property type="match status" value="3"/>
</dbReference>
<dbReference type="InterPro" id="IPR016024">
    <property type="entry name" value="ARM-type_fold"/>
</dbReference>
<dbReference type="OrthoDB" id="60614at2157"/>